<feature type="transmembrane region" description="Helical" evidence="2">
    <location>
        <begin position="195"/>
        <end position="215"/>
    </location>
</feature>
<evidence type="ECO:0000256" key="2">
    <source>
        <dbReference type="SAM" id="Phobius"/>
    </source>
</evidence>
<gene>
    <name evidence="3" type="ORF">ABH15_00995</name>
</gene>
<evidence type="ECO:0000256" key="1">
    <source>
        <dbReference type="SAM" id="MobiDB-lite"/>
    </source>
</evidence>
<name>A0A498H3U4_9EURY</name>
<feature type="region of interest" description="Disordered" evidence="1">
    <location>
        <begin position="1"/>
        <end position="21"/>
    </location>
</feature>
<proteinExistence type="predicted"/>
<sequence length="217" mass="21925">MPGSGKEIRGSRPVGGGQTVGFISGQAKRGGVAWSENMKTYGIASLVALLILCSGACGIATAQTLSVEDLGTVTAGETVVINGTTNLAPGNQLLVTVTPTAFLPLERNQTTEPTGVSGTVTVEPGDPRNTWSFTVNTGELEPGNYLVTVEWIEGDATATTTLTVAAATPSPTTVATTAPTTAPTTTTPSPTPTQAAPVVPVLPVLVASLAAALLLRR</sequence>
<protein>
    <recommendedName>
        <fullName evidence="5">PGF-CTERM sorting domain-containing protein</fullName>
    </recommendedName>
</protein>
<dbReference type="Proteomes" id="UP000290932">
    <property type="component" value="Unassembled WGS sequence"/>
</dbReference>
<dbReference type="AlphaFoldDB" id="A0A498H3U4"/>
<reference evidence="3 4" key="1">
    <citation type="journal article" date="2015" name="Int. J. Syst. Evol. Microbiol.">
        <title>Methanoculleus taiwanensis sp. nov., a methanogen isolated from deep marine sediment at the deformation front area near Taiwan.</title>
        <authorList>
            <person name="Weng C.Y."/>
            <person name="Chen S.C."/>
            <person name="Lai M.C."/>
            <person name="Wu S.Y."/>
            <person name="Lin S."/>
            <person name="Yang T.F."/>
            <person name="Chen P.C."/>
        </authorList>
    </citation>
    <scope>NUCLEOTIDE SEQUENCE [LARGE SCALE GENOMIC DNA]</scope>
    <source>
        <strain evidence="3 4">CYW4</strain>
    </source>
</reference>
<evidence type="ECO:0008006" key="5">
    <source>
        <dbReference type="Google" id="ProtNLM"/>
    </source>
</evidence>
<feature type="region of interest" description="Disordered" evidence="1">
    <location>
        <begin position="170"/>
        <end position="194"/>
    </location>
</feature>
<dbReference type="EMBL" id="LHQS01000001">
    <property type="protein sequence ID" value="RXE56778.1"/>
    <property type="molecule type" value="Genomic_DNA"/>
</dbReference>
<comment type="caution">
    <text evidence="3">The sequence shown here is derived from an EMBL/GenBank/DDBJ whole genome shotgun (WGS) entry which is preliminary data.</text>
</comment>
<keyword evidence="2" id="KW-0812">Transmembrane</keyword>
<evidence type="ECO:0000313" key="4">
    <source>
        <dbReference type="Proteomes" id="UP000290932"/>
    </source>
</evidence>
<evidence type="ECO:0000313" key="3">
    <source>
        <dbReference type="EMBL" id="RXE56778.1"/>
    </source>
</evidence>
<keyword evidence="2" id="KW-1133">Transmembrane helix</keyword>
<organism evidence="3 4">
    <name type="scientific">Methanoculleus taiwanensis</name>
    <dbReference type="NCBI Taxonomy" id="1550565"/>
    <lineage>
        <taxon>Archaea</taxon>
        <taxon>Methanobacteriati</taxon>
        <taxon>Methanobacteriota</taxon>
        <taxon>Stenosarchaea group</taxon>
        <taxon>Methanomicrobia</taxon>
        <taxon>Methanomicrobiales</taxon>
        <taxon>Methanomicrobiaceae</taxon>
        <taxon>Methanoculleus</taxon>
    </lineage>
</organism>
<keyword evidence="4" id="KW-1185">Reference proteome</keyword>
<keyword evidence="2" id="KW-0472">Membrane</keyword>
<accession>A0A498H3U4</accession>
<feature type="compositionally biased region" description="Basic and acidic residues" evidence="1">
    <location>
        <begin position="1"/>
        <end position="10"/>
    </location>
</feature>